<dbReference type="InterPro" id="IPR019268">
    <property type="entry name" value="DUF2278"/>
</dbReference>
<dbReference type="Pfam" id="PF00932">
    <property type="entry name" value="LTD"/>
    <property type="match status" value="1"/>
</dbReference>
<feature type="domain" description="LTD" evidence="1">
    <location>
        <begin position="223"/>
        <end position="324"/>
    </location>
</feature>
<dbReference type="PROSITE" id="PS51841">
    <property type="entry name" value="LTD"/>
    <property type="match status" value="1"/>
</dbReference>
<dbReference type="Gene3D" id="2.60.40.1260">
    <property type="entry name" value="Lamin Tail domain"/>
    <property type="match status" value="1"/>
</dbReference>
<evidence type="ECO:0000313" key="2">
    <source>
        <dbReference type="EMBL" id="XDQ08268.1"/>
    </source>
</evidence>
<proteinExistence type="predicted"/>
<protein>
    <submittedName>
        <fullName evidence="2">DUF2278 family protein</fullName>
    </submittedName>
</protein>
<accession>A0AB39MTB7</accession>
<sequence length="336" mass="36874">MPLNNYGVLACRVVDRRREGAPDDTPHYQLHLTDSRGTHYRGAVNVLSQESPSELLFLAVDDFRHPVTAQLPPAGSGWTELQSRPGTASLDFIRGNLFTPESMRELPPDVIGPDNDLSDRLDHYIERAIGDPTAALYLFGERWGPERNKRDKVFDFEPGNGVHDIHMNQGSVGRFRSSNGVWQDGALILHFPAESRWAAVFLAFQSQAWHTDEQTGHPIETAPARPVQREAEVRILAAMVNPEGPAPERETVTLINASPESVDLNGWQLADENDHMFPLPAEQVAAGATVVVQGGNGFALGNRGGAITLLDPSGLKVDGVSYTEAEARREGWTVSF</sequence>
<dbReference type="InterPro" id="IPR036415">
    <property type="entry name" value="Lamin_tail_dom_sf"/>
</dbReference>
<evidence type="ECO:0000259" key="1">
    <source>
        <dbReference type="PROSITE" id="PS51841"/>
    </source>
</evidence>
<gene>
    <name evidence="2" type="ORF">AB5J55_00610</name>
</gene>
<dbReference type="Pfam" id="PF10042">
    <property type="entry name" value="DUF2278"/>
    <property type="match status" value="1"/>
</dbReference>
<dbReference type="EMBL" id="CP163432">
    <property type="protein sequence ID" value="XDQ08268.1"/>
    <property type="molecule type" value="Genomic_DNA"/>
</dbReference>
<organism evidence="2">
    <name type="scientific">Streptomyces sp. R11</name>
    <dbReference type="NCBI Taxonomy" id="3238625"/>
    <lineage>
        <taxon>Bacteria</taxon>
        <taxon>Bacillati</taxon>
        <taxon>Actinomycetota</taxon>
        <taxon>Actinomycetes</taxon>
        <taxon>Kitasatosporales</taxon>
        <taxon>Streptomycetaceae</taxon>
        <taxon>Streptomyces</taxon>
    </lineage>
</organism>
<dbReference type="AlphaFoldDB" id="A0AB39MTB7"/>
<dbReference type="RefSeq" id="WP_369268726.1">
    <property type="nucleotide sequence ID" value="NZ_CP163432.1"/>
</dbReference>
<name>A0AB39MTB7_9ACTN</name>
<dbReference type="SUPFAM" id="SSF74853">
    <property type="entry name" value="Lamin A/C globular tail domain"/>
    <property type="match status" value="1"/>
</dbReference>
<reference evidence="2" key="1">
    <citation type="submission" date="2024-07" db="EMBL/GenBank/DDBJ databases">
        <authorList>
            <person name="Yu S.T."/>
        </authorList>
    </citation>
    <scope>NUCLEOTIDE SEQUENCE</scope>
    <source>
        <strain evidence="2">R11</strain>
    </source>
</reference>
<dbReference type="InterPro" id="IPR001322">
    <property type="entry name" value="Lamin_tail_dom"/>
</dbReference>